<name>A0A8D4VU97_9GAMM</name>
<dbReference type="PANTHER" id="PTHR23427">
    <property type="entry name" value="SURFEIT LOCUS PROTEIN"/>
    <property type="match status" value="1"/>
</dbReference>
<gene>
    <name evidence="7" type="ORF">MoryE10_30060</name>
</gene>
<evidence type="ECO:0000313" key="7">
    <source>
        <dbReference type="EMBL" id="BBL72400.1"/>
    </source>
</evidence>
<organism evidence="7 8">
    <name type="scientific">Methylogaea oryzae</name>
    <dbReference type="NCBI Taxonomy" id="1295382"/>
    <lineage>
        <taxon>Bacteria</taxon>
        <taxon>Pseudomonadati</taxon>
        <taxon>Pseudomonadota</taxon>
        <taxon>Gammaproteobacteria</taxon>
        <taxon>Methylococcales</taxon>
        <taxon>Methylococcaceae</taxon>
        <taxon>Methylogaea</taxon>
    </lineage>
</organism>
<protein>
    <recommendedName>
        <fullName evidence="6">SURF1-like protein</fullName>
    </recommendedName>
</protein>
<feature type="transmembrane region" description="Helical" evidence="6">
    <location>
        <begin position="205"/>
        <end position="227"/>
    </location>
</feature>
<evidence type="ECO:0000256" key="1">
    <source>
        <dbReference type="ARBA" id="ARBA00004370"/>
    </source>
</evidence>
<keyword evidence="3 6" id="KW-0812">Transmembrane</keyword>
<keyword evidence="5 6" id="KW-0472">Membrane</keyword>
<evidence type="ECO:0000256" key="4">
    <source>
        <dbReference type="ARBA" id="ARBA00022989"/>
    </source>
</evidence>
<dbReference type="InterPro" id="IPR002994">
    <property type="entry name" value="Surf1/Shy1"/>
</dbReference>
<dbReference type="PANTHER" id="PTHR23427:SF2">
    <property type="entry name" value="SURFEIT LOCUS PROTEIN 1"/>
    <property type="match status" value="1"/>
</dbReference>
<dbReference type="RefSeq" id="WP_221047537.1">
    <property type="nucleotide sequence ID" value="NZ_AP019782.1"/>
</dbReference>
<evidence type="ECO:0000256" key="6">
    <source>
        <dbReference type="RuleBase" id="RU363076"/>
    </source>
</evidence>
<evidence type="ECO:0000256" key="5">
    <source>
        <dbReference type="ARBA" id="ARBA00023136"/>
    </source>
</evidence>
<dbReference type="CDD" id="cd06662">
    <property type="entry name" value="SURF1"/>
    <property type="match status" value="1"/>
</dbReference>
<dbReference type="KEGG" id="moz:MoryE10_30060"/>
<proteinExistence type="inferred from homology"/>
<dbReference type="InterPro" id="IPR045214">
    <property type="entry name" value="Surf1/Surf4"/>
</dbReference>
<reference evidence="7" key="1">
    <citation type="submission" date="2019-06" db="EMBL/GenBank/DDBJ databases">
        <title>Complete genome sequence of Methylogaea oryzae strain JCM16910.</title>
        <authorList>
            <person name="Asakawa S."/>
        </authorList>
    </citation>
    <scope>NUCLEOTIDE SEQUENCE</scope>
    <source>
        <strain evidence="7">E10</strain>
    </source>
</reference>
<comment type="similarity">
    <text evidence="2 6">Belongs to the SURF1 family.</text>
</comment>
<dbReference type="GO" id="GO:0005886">
    <property type="term" value="C:plasma membrane"/>
    <property type="evidence" value="ECO:0007669"/>
    <property type="project" value="UniProtKB-SubCell"/>
</dbReference>
<keyword evidence="8" id="KW-1185">Reference proteome</keyword>
<dbReference type="AlphaFoldDB" id="A0A8D4VU97"/>
<sequence length="235" mass="26022">MKRLAAAVLVLAGVALFINLGAWQLRRADEKRALLDARERRAEQPPLAALPGQGWEDERYRRISLAGQYDADRQVLLDNQVYNARAGYHVLTPLIPREGGCAVLVNRGWVPAGPVRSELPTLTITQADARVEGVIDHFPSVGLRLRGAEALGAGYPLVAQALDAARLSERIGYCLQPYQILLAAQAGDGYVREWRMQHIDPDKSLGYAFQWFAMAAALAVYASWIAWRHRPGRSN</sequence>
<dbReference type="EMBL" id="AP019782">
    <property type="protein sequence ID" value="BBL72400.1"/>
    <property type="molecule type" value="Genomic_DNA"/>
</dbReference>
<keyword evidence="6" id="KW-1003">Cell membrane</keyword>
<comment type="caution">
    <text evidence="6">Lacks conserved residue(s) required for the propagation of feature annotation.</text>
</comment>
<keyword evidence="4 6" id="KW-1133">Transmembrane helix</keyword>
<dbReference type="Proteomes" id="UP000824988">
    <property type="component" value="Chromosome"/>
</dbReference>
<dbReference type="Pfam" id="PF02104">
    <property type="entry name" value="SURF1"/>
    <property type="match status" value="1"/>
</dbReference>
<comment type="subcellular location">
    <subcellularLocation>
        <location evidence="6">Cell membrane</location>
        <topology evidence="6">Multi-pass membrane protein</topology>
    </subcellularLocation>
    <subcellularLocation>
        <location evidence="1">Membrane</location>
    </subcellularLocation>
</comment>
<evidence type="ECO:0000256" key="3">
    <source>
        <dbReference type="ARBA" id="ARBA00022692"/>
    </source>
</evidence>
<accession>A0A8D4VU97</accession>
<evidence type="ECO:0000313" key="8">
    <source>
        <dbReference type="Proteomes" id="UP000824988"/>
    </source>
</evidence>
<evidence type="ECO:0000256" key="2">
    <source>
        <dbReference type="ARBA" id="ARBA00007165"/>
    </source>
</evidence>
<dbReference type="PROSITE" id="PS50895">
    <property type="entry name" value="SURF1"/>
    <property type="match status" value="1"/>
</dbReference>